<accession>A0ABR7IE89</accession>
<keyword evidence="10" id="KW-0067">ATP-binding</keyword>
<evidence type="ECO:0000256" key="5">
    <source>
        <dbReference type="ARBA" id="ARBA00022553"/>
    </source>
</evidence>
<dbReference type="EC" id="2.7.13.3" evidence="3"/>
<dbReference type="InterPro" id="IPR010559">
    <property type="entry name" value="Sig_transdc_His_kin_internal"/>
</dbReference>
<evidence type="ECO:0000256" key="13">
    <source>
        <dbReference type="ARBA" id="ARBA00023136"/>
    </source>
</evidence>
<dbReference type="Pfam" id="PF02518">
    <property type="entry name" value="HATPase_c"/>
    <property type="match status" value="1"/>
</dbReference>
<dbReference type="SMART" id="SM00387">
    <property type="entry name" value="HATPase_c"/>
    <property type="match status" value="1"/>
</dbReference>
<dbReference type="InterPro" id="IPR036890">
    <property type="entry name" value="HATPase_C_sf"/>
</dbReference>
<evidence type="ECO:0000256" key="9">
    <source>
        <dbReference type="ARBA" id="ARBA00022777"/>
    </source>
</evidence>
<dbReference type="PANTHER" id="PTHR34220:SF11">
    <property type="entry name" value="SENSOR PROTEIN KINASE HPTS"/>
    <property type="match status" value="1"/>
</dbReference>
<evidence type="ECO:0000313" key="18">
    <source>
        <dbReference type="Proteomes" id="UP000649826"/>
    </source>
</evidence>
<dbReference type="SUPFAM" id="SSF55874">
    <property type="entry name" value="ATPase domain of HSP90 chaperone/DNA topoisomerase II/histidine kinase"/>
    <property type="match status" value="1"/>
</dbReference>
<dbReference type="PROSITE" id="PS50109">
    <property type="entry name" value="HIS_KIN"/>
    <property type="match status" value="1"/>
</dbReference>
<dbReference type="PANTHER" id="PTHR34220">
    <property type="entry name" value="SENSOR HISTIDINE KINASE YPDA"/>
    <property type="match status" value="1"/>
</dbReference>
<evidence type="ECO:0000256" key="10">
    <source>
        <dbReference type="ARBA" id="ARBA00022840"/>
    </source>
</evidence>
<dbReference type="EMBL" id="JACOQG010000001">
    <property type="protein sequence ID" value="MBC5778327.1"/>
    <property type="molecule type" value="Genomic_DNA"/>
</dbReference>
<reference evidence="17 18" key="1">
    <citation type="submission" date="2020-08" db="EMBL/GenBank/DDBJ databases">
        <title>Genome public.</title>
        <authorList>
            <person name="Liu C."/>
            <person name="Sun Q."/>
        </authorList>
    </citation>
    <scope>NUCLEOTIDE SEQUENCE [LARGE SCALE GENOMIC DNA]</scope>
    <source>
        <strain evidence="17 18">M29</strain>
    </source>
</reference>
<dbReference type="RefSeq" id="WP_186994013.1">
    <property type="nucleotide sequence ID" value="NZ_JACOQG010000001.1"/>
</dbReference>
<evidence type="ECO:0000256" key="2">
    <source>
        <dbReference type="ARBA" id="ARBA00004651"/>
    </source>
</evidence>
<dbReference type="Pfam" id="PF06580">
    <property type="entry name" value="His_kinase"/>
    <property type="match status" value="1"/>
</dbReference>
<dbReference type="CDD" id="cd06225">
    <property type="entry name" value="HAMP"/>
    <property type="match status" value="1"/>
</dbReference>
<evidence type="ECO:0000259" key="15">
    <source>
        <dbReference type="PROSITE" id="PS50109"/>
    </source>
</evidence>
<evidence type="ECO:0000259" key="16">
    <source>
        <dbReference type="PROSITE" id="PS50885"/>
    </source>
</evidence>
<keyword evidence="12" id="KW-0902">Two-component regulatory system</keyword>
<dbReference type="InterPro" id="IPR003660">
    <property type="entry name" value="HAMP_dom"/>
</dbReference>
<organism evidence="17 18">
    <name type="scientific">Blautia difficilis</name>
    <dbReference type="NCBI Taxonomy" id="2763027"/>
    <lineage>
        <taxon>Bacteria</taxon>
        <taxon>Bacillati</taxon>
        <taxon>Bacillota</taxon>
        <taxon>Clostridia</taxon>
        <taxon>Lachnospirales</taxon>
        <taxon>Lachnospiraceae</taxon>
        <taxon>Blautia</taxon>
    </lineage>
</organism>
<protein>
    <recommendedName>
        <fullName evidence="3">histidine kinase</fullName>
        <ecNumber evidence="3">2.7.13.3</ecNumber>
    </recommendedName>
</protein>
<proteinExistence type="predicted"/>
<evidence type="ECO:0000256" key="4">
    <source>
        <dbReference type="ARBA" id="ARBA00022475"/>
    </source>
</evidence>
<comment type="subcellular location">
    <subcellularLocation>
        <location evidence="2">Cell membrane</location>
        <topology evidence="2">Multi-pass membrane protein</topology>
    </subcellularLocation>
</comment>
<evidence type="ECO:0000256" key="7">
    <source>
        <dbReference type="ARBA" id="ARBA00022692"/>
    </source>
</evidence>
<keyword evidence="4" id="KW-1003">Cell membrane</keyword>
<sequence length="601" mass="69747">MLKNKTMRLKILFLCLGCTLAGLLLQTYLFQTTSSELIYNQAKSDSYRSMENMQDDIYTFIKSIENGLIDIYNEKEFIMDLRSGMESSTLQNRYYRTAYDIATENFQTSDGVVSLYIYDKSHRIISTYRRAVTPKHNYPTDIYDPLFNDNAEKVKEYVDSDETQMLISSYYNVYREKNIVRFVLKVYNSVNIHSKIGYVVCDVDSKILKKIMRKYTSEDEIFIWLQPFNDRPVLAAGNIMDSDSNVYEQICDQIQKGNQEFENIQEKNKVFFSVYQDKYNLGAYTLIPRDLLNRNQKILNENLILITLIMLAVVSISFYFVSRLLSRPLEEMTKTVKRIQGGETQLRMENLRNDEVGELGKSFNNMLDQIEKLIADEYENKMSLNYARYQALQAQINPHFLYNTLDTMGSIAEIQGCIQVSNLCQSLAGLFRYSLDMKNPLSTVSGELVHLKNYIYVMNVRMQNQVEYEFHIDDNVLQDTLPRISIQPLVENALNHGLKNQKGKKKVIISAGIRDDDLLISVEDNGIGMSDEKIRELFSEDPGEKQKNRSIGIFNIHKRMQYLYGESYGVKIKSEPEKGTVVFLEIPRKKQGENQNACKKL</sequence>
<comment type="catalytic activity">
    <reaction evidence="1">
        <text>ATP + protein L-histidine = ADP + protein N-phospho-L-histidine.</text>
        <dbReference type="EC" id="2.7.13.3"/>
    </reaction>
</comment>
<evidence type="ECO:0000256" key="12">
    <source>
        <dbReference type="ARBA" id="ARBA00023012"/>
    </source>
</evidence>
<keyword evidence="18" id="KW-1185">Reference proteome</keyword>
<dbReference type="Gene3D" id="6.10.340.10">
    <property type="match status" value="1"/>
</dbReference>
<keyword evidence="9 17" id="KW-0418">Kinase</keyword>
<feature type="domain" description="HAMP" evidence="16">
    <location>
        <begin position="323"/>
        <end position="375"/>
    </location>
</feature>
<gene>
    <name evidence="17" type="ORF">H8Z82_01315</name>
</gene>
<feature type="domain" description="Histidine kinase" evidence="15">
    <location>
        <begin position="486"/>
        <end position="590"/>
    </location>
</feature>
<evidence type="ECO:0000256" key="1">
    <source>
        <dbReference type="ARBA" id="ARBA00000085"/>
    </source>
</evidence>
<dbReference type="PROSITE" id="PS50885">
    <property type="entry name" value="HAMP"/>
    <property type="match status" value="1"/>
</dbReference>
<dbReference type="SMART" id="SM00304">
    <property type="entry name" value="HAMP"/>
    <property type="match status" value="1"/>
</dbReference>
<evidence type="ECO:0000256" key="11">
    <source>
        <dbReference type="ARBA" id="ARBA00022989"/>
    </source>
</evidence>
<keyword evidence="11 14" id="KW-1133">Transmembrane helix</keyword>
<name>A0ABR7IE89_9FIRM</name>
<evidence type="ECO:0000256" key="3">
    <source>
        <dbReference type="ARBA" id="ARBA00012438"/>
    </source>
</evidence>
<keyword evidence="8" id="KW-0547">Nucleotide-binding</keyword>
<dbReference type="GO" id="GO:0016301">
    <property type="term" value="F:kinase activity"/>
    <property type="evidence" value="ECO:0007669"/>
    <property type="project" value="UniProtKB-KW"/>
</dbReference>
<keyword evidence="5" id="KW-0597">Phosphoprotein</keyword>
<dbReference type="SUPFAM" id="SSF158472">
    <property type="entry name" value="HAMP domain-like"/>
    <property type="match status" value="1"/>
</dbReference>
<evidence type="ECO:0000256" key="8">
    <source>
        <dbReference type="ARBA" id="ARBA00022741"/>
    </source>
</evidence>
<dbReference type="InterPro" id="IPR005467">
    <property type="entry name" value="His_kinase_dom"/>
</dbReference>
<evidence type="ECO:0000256" key="6">
    <source>
        <dbReference type="ARBA" id="ARBA00022679"/>
    </source>
</evidence>
<keyword evidence="7 14" id="KW-0812">Transmembrane</keyword>
<dbReference type="InterPro" id="IPR050640">
    <property type="entry name" value="Bact_2-comp_sensor_kinase"/>
</dbReference>
<evidence type="ECO:0000256" key="14">
    <source>
        <dbReference type="SAM" id="Phobius"/>
    </source>
</evidence>
<dbReference type="InterPro" id="IPR003594">
    <property type="entry name" value="HATPase_dom"/>
</dbReference>
<dbReference type="Proteomes" id="UP000649826">
    <property type="component" value="Unassembled WGS sequence"/>
</dbReference>
<keyword evidence="6" id="KW-0808">Transferase</keyword>
<evidence type="ECO:0000313" key="17">
    <source>
        <dbReference type="EMBL" id="MBC5778327.1"/>
    </source>
</evidence>
<dbReference type="Gene3D" id="3.30.565.10">
    <property type="entry name" value="Histidine kinase-like ATPase, C-terminal domain"/>
    <property type="match status" value="1"/>
</dbReference>
<comment type="caution">
    <text evidence="17">The sequence shown here is derived from an EMBL/GenBank/DDBJ whole genome shotgun (WGS) entry which is preliminary data.</text>
</comment>
<keyword evidence="13 14" id="KW-0472">Membrane</keyword>
<feature type="transmembrane region" description="Helical" evidence="14">
    <location>
        <begin position="303"/>
        <end position="322"/>
    </location>
</feature>
<dbReference type="Pfam" id="PF00672">
    <property type="entry name" value="HAMP"/>
    <property type="match status" value="1"/>
</dbReference>